<evidence type="ECO:0000313" key="4">
    <source>
        <dbReference type="Proteomes" id="UP000823941"/>
    </source>
</evidence>
<dbReference type="InterPro" id="IPR048732">
    <property type="entry name" value="CFA69"/>
</dbReference>
<name>A0ABQ7R887_PLUXY</name>
<organism evidence="3 4">
    <name type="scientific">Plutella xylostella</name>
    <name type="common">Diamondback moth</name>
    <name type="synonym">Plutella maculipennis</name>
    <dbReference type="NCBI Taxonomy" id="51655"/>
    <lineage>
        <taxon>Eukaryota</taxon>
        <taxon>Metazoa</taxon>
        <taxon>Ecdysozoa</taxon>
        <taxon>Arthropoda</taxon>
        <taxon>Hexapoda</taxon>
        <taxon>Insecta</taxon>
        <taxon>Pterygota</taxon>
        <taxon>Neoptera</taxon>
        <taxon>Endopterygota</taxon>
        <taxon>Lepidoptera</taxon>
        <taxon>Glossata</taxon>
        <taxon>Ditrysia</taxon>
        <taxon>Yponomeutoidea</taxon>
        <taxon>Plutellidae</taxon>
        <taxon>Plutella</taxon>
    </lineage>
</organism>
<feature type="region of interest" description="Disordered" evidence="1">
    <location>
        <begin position="1"/>
        <end position="68"/>
    </location>
</feature>
<dbReference type="Proteomes" id="UP000823941">
    <property type="component" value="Chromosome 1"/>
</dbReference>
<dbReference type="EMBL" id="JAHIBW010000001">
    <property type="protein sequence ID" value="KAG7313518.1"/>
    <property type="molecule type" value="Genomic_DNA"/>
</dbReference>
<keyword evidence="4" id="KW-1185">Reference proteome</keyword>
<proteinExistence type="predicted"/>
<dbReference type="InterPro" id="IPR048733">
    <property type="entry name" value="CFA69_ARM_dom"/>
</dbReference>
<feature type="domain" description="Cilia- and flagella-associated protein 69 ARM repeats" evidence="2">
    <location>
        <begin position="447"/>
        <end position="763"/>
    </location>
</feature>
<dbReference type="PANTHER" id="PTHR14716:SF0">
    <property type="entry name" value="CILIA- AND FLAGELLA-ASSOCIATED PROTEIN 69"/>
    <property type="match status" value="1"/>
</dbReference>
<feature type="compositionally biased region" description="Polar residues" evidence="1">
    <location>
        <begin position="1"/>
        <end position="17"/>
    </location>
</feature>
<gene>
    <name evidence="3" type="ORF">JYU34_000659</name>
</gene>
<protein>
    <recommendedName>
        <fullName evidence="2">Cilia- and flagella-associated protein 69 ARM repeats domain-containing protein</fullName>
    </recommendedName>
</protein>
<evidence type="ECO:0000259" key="2">
    <source>
        <dbReference type="Pfam" id="PF21049"/>
    </source>
</evidence>
<evidence type="ECO:0000313" key="3">
    <source>
        <dbReference type="EMBL" id="KAG7313518.1"/>
    </source>
</evidence>
<evidence type="ECO:0000256" key="1">
    <source>
        <dbReference type="SAM" id="MobiDB-lite"/>
    </source>
</evidence>
<dbReference type="Pfam" id="PF21049">
    <property type="entry name" value="CFA69_ARM_rpt"/>
    <property type="match status" value="1"/>
</dbReference>
<accession>A0ABQ7R887</accession>
<dbReference type="PANTHER" id="PTHR14716">
    <property type="entry name" value="CILIA- AND FLAGELLA-ASSOCIATED PROTEIN 69"/>
    <property type="match status" value="1"/>
</dbReference>
<sequence length="815" mass="92800">MSRKTSSGGTSVPSMTTKAPPPSADATPSYDEKPLKKRRLKTYCPPSTSTSHTHFYVPSPKGAEPEWQRVSRREFHQQGYTTSRSEDTVCAPPAPARSAKKQLEALLRKELDSKPLLGGGECEGAKATDAGRLIRSAAWLVQGGSAPLQTQRLREMLLDYCQLSAGGFMMGELEEVCVVLQYLSERQGQDGAELRAPLECLITLIGCPVRLALASDILTHFESFTAYFTFLEYLLVCMEDDQMFMVAARGLCWQLSAADEERGSGTARRHQVLAAATTLYQTAARMLALASDRRFSTYLDIALLLAWPSDDNCISMMMENIVENVCYRFNPYFPDRRLKPEEIYPKNPHDQFPYKLGAATEHLRQVLSLLLVLVRSTLARLSRHPALRGRLPCPDRYAQVCLTWIFRYTCVARECREQRATVAALLTALLHIYGTKLDYLSYSIMPDVMTLAVATELPQRKGWLGNVPFSANLSDATFKKTLLRLSVHFLQLFPKNIFLVEHTGWFQGLTYLVDPGLASLRTKWSCSIFAELRQEAFQAMIVTLPMVHWNIVSEYQLIRRLLWYIEWYPQHQYEVATLYWALRLLHAALYQRRRVERRASVRQLHDAHGVNIIANLCHTLMRERRPPIVKCQEILCIGLKILTSSMENREEICKVMETDLIWPEHVCILAKKTLDVVIKALDQHLIVGNKYIITLLNTIWECIIWYPTYRHWFLDNNGVYRLLDLITMVGRWAQCLVLALLCDLLRAGDGVSQLVTWRASFNAASASGQGRKVDEVGKWTIWESGPSMKVDDLGKWTKWESGRSTKVDEVGKWTK</sequence>
<reference evidence="3 4" key="1">
    <citation type="submission" date="2021-06" db="EMBL/GenBank/DDBJ databases">
        <title>A haploid diamondback moth (Plutella xylostella L.) genome assembly resolves 31 chromosomes and identifies a diamide resistance mutation.</title>
        <authorList>
            <person name="Ward C.M."/>
            <person name="Perry K.D."/>
            <person name="Baker G."/>
            <person name="Powis K."/>
            <person name="Heckel D.G."/>
            <person name="Baxter S.W."/>
        </authorList>
    </citation>
    <scope>NUCLEOTIDE SEQUENCE [LARGE SCALE GENOMIC DNA]</scope>
    <source>
        <strain evidence="3 4">LV</strain>
        <tissue evidence="3">Single pupa</tissue>
    </source>
</reference>
<comment type="caution">
    <text evidence="3">The sequence shown here is derived from an EMBL/GenBank/DDBJ whole genome shotgun (WGS) entry which is preliminary data.</text>
</comment>